<dbReference type="EMBL" id="HG739156">
    <property type="protein sequence ID" value="CDP13023.1"/>
    <property type="molecule type" value="Genomic_DNA"/>
</dbReference>
<keyword evidence="1" id="KW-0479">Metal-binding</keyword>
<feature type="chain" id="PRO_5001655364" description="AIPP2-like SPOC-like domain-containing protein" evidence="6">
    <location>
        <begin position="17"/>
        <end position="102"/>
    </location>
</feature>
<evidence type="ECO:0000256" key="3">
    <source>
        <dbReference type="ARBA" id="ARBA00022833"/>
    </source>
</evidence>
<evidence type="ECO:0000256" key="2">
    <source>
        <dbReference type="ARBA" id="ARBA00022771"/>
    </source>
</evidence>
<keyword evidence="2" id="KW-0863">Zinc-finger</keyword>
<evidence type="ECO:0000256" key="6">
    <source>
        <dbReference type="SAM" id="SignalP"/>
    </source>
</evidence>
<dbReference type="Proteomes" id="UP000295252">
    <property type="component" value="Chromosome X"/>
</dbReference>
<dbReference type="GO" id="GO:0034244">
    <property type="term" value="P:negative regulation of transcription elongation by RNA polymerase II"/>
    <property type="evidence" value="ECO:0007669"/>
    <property type="project" value="InterPro"/>
</dbReference>
<dbReference type="STRING" id="49390.A0A068UZF2"/>
<dbReference type="InterPro" id="IPR056280">
    <property type="entry name" value="AIPP2-like_SPOC"/>
</dbReference>
<keyword evidence="3" id="KW-0862">Zinc</keyword>
<feature type="domain" description="AIPP2-like SPOC-like" evidence="7">
    <location>
        <begin position="6"/>
        <end position="96"/>
    </location>
</feature>
<evidence type="ECO:0000256" key="4">
    <source>
        <dbReference type="ARBA" id="ARBA00023015"/>
    </source>
</evidence>
<dbReference type="InParanoid" id="A0A068UZF2"/>
<dbReference type="AlphaFoldDB" id="A0A068UZF2"/>
<proteinExistence type="predicted"/>
<dbReference type="PANTHER" id="PTHR33304:SF9">
    <property type="entry name" value="RING_FYVE_PHD ZINC FINGER SUPERFAMILY PROTEIN"/>
    <property type="match status" value="1"/>
</dbReference>
<dbReference type="PhylomeDB" id="A0A068UZF2"/>
<dbReference type="OrthoDB" id="787137at2759"/>
<dbReference type="Gramene" id="CDP13023">
    <property type="protein sequence ID" value="CDP13023"/>
    <property type="gene ID" value="GSCOC_T00037761001"/>
</dbReference>
<dbReference type="InterPro" id="IPR049914">
    <property type="entry name" value="PHD1-3/5-6"/>
</dbReference>
<reference evidence="9" key="1">
    <citation type="journal article" date="2014" name="Science">
        <title>The coffee genome provides insight into the convergent evolution of caffeine biosynthesis.</title>
        <authorList>
            <person name="Denoeud F."/>
            <person name="Carretero-Paulet L."/>
            <person name="Dereeper A."/>
            <person name="Droc G."/>
            <person name="Guyot R."/>
            <person name="Pietrella M."/>
            <person name="Zheng C."/>
            <person name="Alberti A."/>
            <person name="Anthony F."/>
            <person name="Aprea G."/>
            <person name="Aury J.M."/>
            <person name="Bento P."/>
            <person name="Bernard M."/>
            <person name="Bocs S."/>
            <person name="Campa C."/>
            <person name="Cenci A."/>
            <person name="Combes M.C."/>
            <person name="Crouzillat D."/>
            <person name="Da Silva C."/>
            <person name="Daddiego L."/>
            <person name="De Bellis F."/>
            <person name="Dussert S."/>
            <person name="Garsmeur O."/>
            <person name="Gayraud T."/>
            <person name="Guignon V."/>
            <person name="Jahn K."/>
            <person name="Jamilloux V."/>
            <person name="Joet T."/>
            <person name="Labadie K."/>
            <person name="Lan T."/>
            <person name="Leclercq J."/>
            <person name="Lepelley M."/>
            <person name="Leroy T."/>
            <person name="Li L.T."/>
            <person name="Librado P."/>
            <person name="Lopez L."/>
            <person name="Munoz A."/>
            <person name="Noel B."/>
            <person name="Pallavicini A."/>
            <person name="Perrotta G."/>
            <person name="Poncet V."/>
            <person name="Pot D."/>
            <person name="Priyono X."/>
            <person name="Rigoreau M."/>
            <person name="Rouard M."/>
            <person name="Rozas J."/>
            <person name="Tranchant-Dubreuil C."/>
            <person name="VanBuren R."/>
            <person name="Zhang Q."/>
            <person name="Andrade A.C."/>
            <person name="Argout X."/>
            <person name="Bertrand B."/>
            <person name="de Kochko A."/>
            <person name="Graziosi G."/>
            <person name="Henry R.J."/>
            <person name="Jayarama X."/>
            <person name="Ming R."/>
            <person name="Nagai C."/>
            <person name="Rounsley S."/>
            <person name="Sankoff D."/>
            <person name="Giuliano G."/>
            <person name="Albert V.A."/>
            <person name="Wincker P."/>
            <person name="Lashermes P."/>
        </authorList>
    </citation>
    <scope>NUCLEOTIDE SEQUENCE [LARGE SCALE GENOMIC DNA]</scope>
    <source>
        <strain evidence="9">cv. DH200-94</strain>
    </source>
</reference>
<name>A0A068UZF2_COFCA</name>
<evidence type="ECO:0000256" key="1">
    <source>
        <dbReference type="ARBA" id="ARBA00022723"/>
    </source>
</evidence>
<keyword evidence="5" id="KW-0804">Transcription</keyword>
<keyword evidence="9" id="KW-1185">Reference proteome</keyword>
<gene>
    <name evidence="8" type="ORF">GSCOC_T00037761001</name>
</gene>
<evidence type="ECO:0000259" key="7">
    <source>
        <dbReference type="Pfam" id="PF23121"/>
    </source>
</evidence>
<evidence type="ECO:0000256" key="5">
    <source>
        <dbReference type="ARBA" id="ARBA00023163"/>
    </source>
</evidence>
<keyword evidence="6" id="KW-0732">Signal</keyword>
<dbReference type="Pfam" id="PF23121">
    <property type="entry name" value="SPOC_AIPP2"/>
    <property type="match status" value="1"/>
</dbReference>
<dbReference type="GO" id="GO:0008270">
    <property type="term" value="F:zinc ion binding"/>
    <property type="evidence" value="ECO:0007669"/>
    <property type="project" value="UniProtKB-KW"/>
</dbReference>
<accession>A0A068UZF2</accession>
<evidence type="ECO:0000313" key="9">
    <source>
        <dbReference type="Proteomes" id="UP000295252"/>
    </source>
</evidence>
<sequence length="102" mass="11813">MYIVLLWFTHVSRSNARPTQFQKYYPQDDSIGLYFFAEDISKYASSSYKALLKCLVDYDLALRGNLGGIELLIFSSHLLPNSSQYWNGLLFLWGVFKESARN</sequence>
<evidence type="ECO:0000313" key="8">
    <source>
        <dbReference type="EMBL" id="CDP13023.1"/>
    </source>
</evidence>
<organism evidence="8 9">
    <name type="scientific">Coffea canephora</name>
    <name type="common">Robusta coffee</name>
    <dbReference type="NCBI Taxonomy" id="49390"/>
    <lineage>
        <taxon>Eukaryota</taxon>
        <taxon>Viridiplantae</taxon>
        <taxon>Streptophyta</taxon>
        <taxon>Embryophyta</taxon>
        <taxon>Tracheophyta</taxon>
        <taxon>Spermatophyta</taxon>
        <taxon>Magnoliopsida</taxon>
        <taxon>eudicotyledons</taxon>
        <taxon>Gunneridae</taxon>
        <taxon>Pentapetalae</taxon>
        <taxon>asterids</taxon>
        <taxon>lamiids</taxon>
        <taxon>Gentianales</taxon>
        <taxon>Rubiaceae</taxon>
        <taxon>Ixoroideae</taxon>
        <taxon>Gardenieae complex</taxon>
        <taxon>Bertiereae - Coffeeae clade</taxon>
        <taxon>Coffeeae</taxon>
        <taxon>Coffea</taxon>
    </lineage>
</organism>
<keyword evidence="4" id="KW-0805">Transcription regulation</keyword>
<dbReference type="PANTHER" id="PTHR33304">
    <property type="match status" value="1"/>
</dbReference>
<dbReference type="GO" id="GO:0140566">
    <property type="term" value="F:histone reader activity"/>
    <property type="evidence" value="ECO:0007669"/>
    <property type="project" value="InterPro"/>
</dbReference>
<feature type="signal peptide" evidence="6">
    <location>
        <begin position="1"/>
        <end position="16"/>
    </location>
</feature>
<protein>
    <recommendedName>
        <fullName evidence="7">AIPP2-like SPOC-like domain-containing protein</fullName>
    </recommendedName>
</protein>